<evidence type="ECO:0000313" key="2">
    <source>
        <dbReference type="Proteomes" id="UP001163255"/>
    </source>
</evidence>
<dbReference type="RefSeq" id="WP_262599423.1">
    <property type="nucleotide sequence ID" value="NZ_CP103300.1"/>
</dbReference>
<keyword evidence="2" id="KW-1185">Reference proteome</keyword>
<protein>
    <submittedName>
        <fullName evidence="1">Uncharacterized protein</fullName>
    </submittedName>
</protein>
<accession>A0ABY6GW78</accession>
<proteinExistence type="predicted"/>
<dbReference type="Proteomes" id="UP001163255">
    <property type="component" value="Chromosome"/>
</dbReference>
<sequence>MKVVKVANSKWEALTFLSNRRTQTNRGQFPPLFVQSAQSHVQHGLPD</sequence>
<gene>
    <name evidence="1" type="ORF">NX720_03545</name>
</gene>
<name>A0ABY6GW78_9GAMM</name>
<reference evidence="1" key="1">
    <citation type="submission" date="2022-10" db="EMBL/GenBank/DDBJ databases">
        <title>Completed Genome Sequence of two octocoral isolated bacterium, Endozoicomonas euniceicola EF212T and Endozoicomonas gorgoniicola PS125T.</title>
        <authorList>
            <person name="Chiou Y.-J."/>
            <person name="Chen Y.-H."/>
        </authorList>
    </citation>
    <scope>NUCLEOTIDE SEQUENCE</scope>
    <source>
        <strain evidence="1">EF212</strain>
    </source>
</reference>
<organism evidence="1 2">
    <name type="scientific">Endozoicomonas euniceicola</name>
    <dbReference type="NCBI Taxonomy" id="1234143"/>
    <lineage>
        <taxon>Bacteria</taxon>
        <taxon>Pseudomonadati</taxon>
        <taxon>Pseudomonadota</taxon>
        <taxon>Gammaproteobacteria</taxon>
        <taxon>Oceanospirillales</taxon>
        <taxon>Endozoicomonadaceae</taxon>
        <taxon>Endozoicomonas</taxon>
    </lineage>
</organism>
<evidence type="ECO:0000313" key="1">
    <source>
        <dbReference type="EMBL" id="UYM17013.1"/>
    </source>
</evidence>
<dbReference type="EMBL" id="CP103300">
    <property type="protein sequence ID" value="UYM17013.1"/>
    <property type="molecule type" value="Genomic_DNA"/>
</dbReference>